<dbReference type="AlphaFoldDB" id="A0A0H3BZW5"/>
<keyword evidence="1" id="KW-0732">Signal</keyword>
<dbReference type="EMBL" id="CP000829">
    <property type="protein sequence ID" value="ACI61103.1"/>
    <property type="molecule type" value="Genomic_DNA"/>
</dbReference>
<dbReference type="HOGENOM" id="CLU_2371608_0_0_9"/>
<feature type="chain" id="PRO_5038683338" evidence="1">
    <location>
        <begin position="22"/>
        <end position="95"/>
    </location>
</feature>
<evidence type="ECO:0000313" key="3">
    <source>
        <dbReference type="Proteomes" id="UP000001039"/>
    </source>
</evidence>
<protein>
    <submittedName>
        <fullName evidence="2">Uncharacterized protein</fullName>
    </submittedName>
</protein>
<proteinExistence type="predicted"/>
<evidence type="ECO:0000313" key="2">
    <source>
        <dbReference type="EMBL" id="ACI61103.1"/>
    </source>
</evidence>
<evidence type="ECO:0000256" key="1">
    <source>
        <dbReference type="SAM" id="SignalP"/>
    </source>
</evidence>
<name>A0A0H3BZW5_STRPZ</name>
<gene>
    <name evidence="2" type="ordered locus">Spy49_0791</name>
</gene>
<dbReference type="Proteomes" id="UP000001039">
    <property type="component" value="Chromosome"/>
</dbReference>
<dbReference type="KEGG" id="soz:Spy49_0791"/>
<sequence length="95" mass="10918">MKKKLFLVSALALLTTGIALNTGSTVSASTTRLSSLNVRNILNEYDRQLNWDANTYNSNLRYWMNQVWVKKATANDIRREPDKALHGEDYVSDYY</sequence>
<reference evidence="2 3" key="1">
    <citation type="journal article" date="2008" name="J. Bacteriol.">
        <title>Genome sequence of a nephritogenic and highly transformable M49 strain of Streptococcus pyogenes.</title>
        <authorList>
            <person name="McShan W.M."/>
            <person name="Ferretti J.J."/>
            <person name="Karasawa T."/>
            <person name="Suvorov A.N."/>
            <person name="Lin S."/>
            <person name="Qin B."/>
            <person name="Jia H."/>
            <person name="Kenton S."/>
            <person name="Najar F."/>
            <person name="Wu H."/>
            <person name="Scott J."/>
            <person name="Roe B.A."/>
            <person name="Savic D.J."/>
        </authorList>
    </citation>
    <scope>NUCLEOTIDE SEQUENCE [LARGE SCALE GENOMIC DNA]</scope>
    <source>
        <strain evidence="2 3">NZ131</strain>
    </source>
</reference>
<accession>A0A0H3BZW5</accession>
<feature type="signal peptide" evidence="1">
    <location>
        <begin position="1"/>
        <end position="21"/>
    </location>
</feature>
<organism evidence="2 3">
    <name type="scientific">Streptococcus pyogenes serotype M49 (strain NZ131)</name>
    <dbReference type="NCBI Taxonomy" id="471876"/>
    <lineage>
        <taxon>Bacteria</taxon>
        <taxon>Bacillati</taxon>
        <taxon>Bacillota</taxon>
        <taxon>Bacilli</taxon>
        <taxon>Lactobacillales</taxon>
        <taxon>Streptococcaceae</taxon>
        <taxon>Streptococcus</taxon>
    </lineage>
</organism>